<gene>
    <name evidence="3" type="ORF">A7A78_07065</name>
</gene>
<dbReference type="CDD" id="cd06850">
    <property type="entry name" value="biotinyl_domain"/>
    <property type="match status" value="1"/>
</dbReference>
<sequence length="163" mass="18213">MEEKFKTIVNDNFEFSLNPKDLETLDVISDNKKSNVIYNNKSVEVETLGADFRNRIYTVSINGNRYQVKIENELDALITKMGLSLGNDSFEDEIHAPMPGVILEVNISAGDEVKKGDFICVLEAMKMENTLTAPRDGVIKSVNIAKGETVDKGKLLIELEKND</sequence>
<name>A0A1A9LAB8_9FLAO</name>
<dbReference type="Pfam" id="PF00364">
    <property type="entry name" value="Biotin_lipoyl"/>
    <property type="match status" value="1"/>
</dbReference>
<dbReference type="Proteomes" id="UP000077552">
    <property type="component" value="Unassembled WGS sequence"/>
</dbReference>
<dbReference type="InterPro" id="IPR011053">
    <property type="entry name" value="Single_hybrid_motif"/>
</dbReference>
<evidence type="ECO:0000259" key="2">
    <source>
        <dbReference type="PROSITE" id="PS50968"/>
    </source>
</evidence>
<dbReference type="FunFam" id="2.40.50.100:FF:000003">
    <property type="entry name" value="Acetyl-CoA carboxylase biotin carboxyl carrier protein"/>
    <property type="match status" value="1"/>
</dbReference>
<dbReference type="PROSITE" id="PS00188">
    <property type="entry name" value="BIOTIN"/>
    <property type="match status" value="1"/>
</dbReference>
<dbReference type="InterPro" id="IPR000089">
    <property type="entry name" value="Biotin_lipoyl"/>
</dbReference>
<dbReference type="Gene3D" id="2.40.50.100">
    <property type="match status" value="1"/>
</dbReference>
<keyword evidence="4" id="KW-1185">Reference proteome</keyword>
<comment type="caution">
    <text evidence="3">The sequence shown here is derived from an EMBL/GenBank/DDBJ whole genome shotgun (WGS) entry which is preliminary data.</text>
</comment>
<organism evidence="3 4">
    <name type="scientific">Aequorivita soesokkakensis</name>
    <dbReference type="NCBI Taxonomy" id="1385699"/>
    <lineage>
        <taxon>Bacteria</taxon>
        <taxon>Pseudomonadati</taxon>
        <taxon>Bacteroidota</taxon>
        <taxon>Flavobacteriia</taxon>
        <taxon>Flavobacteriales</taxon>
        <taxon>Flavobacteriaceae</taxon>
        <taxon>Aequorivita</taxon>
    </lineage>
</organism>
<dbReference type="InterPro" id="IPR050709">
    <property type="entry name" value="Biotin_Carboxyl_Carrier/Decarb"/>
</dbReference>
<dbReference type="STRING" id="1385699.A7A78_07065"/>
<feature type="domain" description="Lipoyl-binding" evidence="2">
    <location>
        <begin position="78"/>
        <end position="160"/>
    </location>
</feature>
<dbReference type="RefSeq" id="WP_068762996.1">
    <property type="nucleotide sequence ID" value="NZ_LXIE01000049.1"/>
</dbReference>
<dbReference type="InterPro" id="IPR001882">
    <property type="entry name" value="Biotin_BS"/>
</dbReference>
<evidence type="ECO:0000256" key="1">
    <source>
        <dbReference type="ARBA" id="ARBA00023267"/>
    </source>
</evidence>
<accession>A0A1A9LAB8</accession>
<protein>
    <submittedName>
        <fullName evidence="3">Acetyl-CoA carboxylase biotin carboxyl carrier protein subunit</fullName>
    </submittedName>
</protein>
<keyword evidence="1" id="KW-0092">Biotin</keyword>
<evidence type="ECO:0000313" key="4">
    <source>
        <dbReference type="Proteomes" id="UP000077552"/>
    </source>
</evidence>
<proteinExistence type="predicted"/>
<dbReference type="EMBL" id="LXIE01000049">
    <property type="protein sequence ID" value="OAD90299.1"/>
    <property type="molecule type" value="Genomic_DNA"/>
</dbReference>
<dbReference type="PANTHER" id="PTHR45266:SF3">
    <property type="entry name" value="OXALOACETATE DECARBOXYLASE ALPHA CHAIN"/>
    <property type="match status" value="1"/>
</dbReference>
<dbReference type="PANTHER" id="PTHR45266">
    <property type="entry name" value="OXALOACETATE DECARBOXYLASE ALPHA CHAIN"/>
    <property type="match status" value="1"/>
</dbReference>
<dbReference type="OrthoDB" id="9812676at2"/>
<reference evidence="3 4" key="1">
    <citation type="submission" date="2016-05" db="EMBL/GenBank/DDBJ databases">
        <title>Genome sequencing of Vitellibacter soesokkakensis RSSK-12.</title>
        <authorList>
            <person name="Thevarajoo S."/>
            <person name="Selvaratnam C."/>
            <person name="Goh K.M."/>
            <person name="Chan K.-G."/>
            <person name="Chong C.S."/>
        </authorList>
    </citation>
    <scope>NUCLEOTIDE SEQUENCE [LARGE SCALE GENOMIC DNA]</scope>
    <source>
        <strain evidence="3 4">RSSK-12</strain>
    </source>
</reference>
<evidence type="ECO:0000313" key="3">
    <source>
        <dbReference type="EMBL" id="OAD90299.1"/>
    </source>
</evidence>
<dbReference type="AlphaFoldDB" id="A0A1A9LAB8"/>
<dbReference type="SUPFAM" id="SSF51230">
    <property type="entry name" value="Single hybrid motif"/>
    <property type="match status" value="1"/>
</dbReference>
<dbReference type="PROSITE" id="PS50968">
    <property type="entry name" value="BIOTINYL_LIPOYL"/>
    <property type="match status" value="1"/>
</dbReference>